<feature type="domain" description="FYVE-type" evidence="5">
    <location>
        <begin position="124"/>
        <end position="185"/>
    </location>
</feature>
<dbReference type="InterPro" id="IPR000306">
    <property type="entry name" value="Znf_FYVE"/>
</dbReference>
<dbReference type="InterPro" id="IPR013083">
    <property type="entry name" value="Znf_RING/FYVE/PHD"/>
</dbReference>
<dbReference type="PANTHER" id="PTHR13510:SF44">
    <property type="entry name" value="RABENOSYN-5"/>
    <property type="match status" value="1"/>
</dbReference>
<reference evidence="6 7" key="1">
    <citation type="submission" date="2012-04" db="EMBL/GenBank/DDBJ databases">
        <title>The Genome Sequence of Saprolegnia declina VS20.</title>
        <authorList>
            <consortium name="The Broad Institute Genome Sequencing Platform"/>
            <person name="Russ C."/>
            <person name="Nusbaum C."/>
            <person name="Tyler B."/>
            <person name="van West P."/>
            <person name="Dieguez-Uribeondo J."/>
            <person name="de Bruijn I."/>
            <person name="Tripathy S."/>
            <person name="Jiang R."/>
            <person name="Young S.K."/>
            <person name="Zeng Q."/>
            <person name="Gargeya S."/>
            <person name="Fitzgerald M."/>
            <person name="Haas B."/>
            <person name="Abouelleil A."/>
            <person name="Alvarado L."/>
            <person name="Arachchi H.M."/>
            <person name="Berlin A."/>
            <person name="Chapman S.B."/>
            <person name="Goldberg J."/>
            <person name="Griggs A."/>
            <person name="Gujja S."/>
            <person name="Hansen M."/>
            <person name="Howarth C."/>
            <person name="Imamovic A."/>
            <person name="Larimer J."/>
            <person name="McCowen C."/>
            <person name="Montmayeur A."/>
            <person name="Murphy C."/>
            <person name="Neiman D."/>
            <person name="Pearson M."/>
            <person name="Priest M."/>
            <person name="Roberts A."/>
            <person name="Saif S."/>
            <person name="Shea T."/>
            <person name="Sisk P."/>
            <person name="Sykes S."/>
            <person name="Wortman J."/>
            <person name="Nusbaum C."/>
            <person name="Birren B."/>
        </authorList>
    </citation>
    <scope>NUCLEOTIDE SEQUENCE [LARGE SCALE GENOMIC DNA]</scope>
    <source>
        <strain evidence="6 7">VS20</strain>
    </source>
</reference>
<keyword evidence="2 4" id="KW-0863">Zinc-finger</keyword>
<feature type="domain" description="FYVE-type" evidence="5">
    <location>
        <begin position="25"/>
        <end position="84"/>
    </location>
</feature>
<evidence type="ECO:0000256" key="2">
    <source>
        <dbReference type="ARBA" id="ARBA00022771"/>
    </source>
</evidence>
<keyword evidence="1" id="KW-0479">Metal-binding</keyword>
<dbReference type="EMBL" id="JH767154">
    <property type="protein sequence ID" value="EQC34669.1"/>
    <property type="molecule type" value="Genomic_DNA"/>
</dbReference>
<dbReference type="AlphaFoldDB" id="T0Q9T1"/>
<dbReference type="InterPro" id="IPR011011">
    <property type="entry name" value="Znf_FYVE_PHD"/>
</dbReference>
<evidence type="ECO:0000256" key="1">
    <source>
        <dbReference type="ARBA" id="ARBA00022723"/>
    </source>
</evidence>
<proteinExistence type="predicted"/>
<evidence type="ECO:0000313" key="7">
    <source>
        <dbReference type="Proteomes" id="UP000030762"/>
    </source>
</evidence>
<dbReference type="Pfam" id="PF01363">
    <property type="entry name" value="FYVE"/>
    <property type="match status" value="1"/>
</dbReference>
<dbReference type="PROSITE" id="PS50178">
    <property type="entry name" value="ZF_FYVE"/>
    <property type="match status" value="2"/>
</dbReference>
<dbReference type="InterPro" id="IPR017455">
    <property type="entry name" value="Znf_FYVE-rel"/>
</dbReference>
<keyword evidence="7" id="KW-1185">Reference proteome</keyword>
<dbReference type="SMART" id="SM00064">
    <property type="entry name" value="FYVE"/>
    <property type="match status" value="1"/>
</dbReference>
<keyword evidence="3" id="KW-0862">Zinc</keyword>
<dbReference type="Gene3D" id="3.30.40.10">
    <property type="entry name" value="Zinc/RING finger domain, C3HC4 (zinc finger)"/>
    <property type="match status" value="3"/>
</dbReference>
<organism evidence="6 7">
    <name type="scientific">Saprolegnia diclina (strain VS20)</name>
    <dbReference type="NCBI Taxonomy" id="1156394"/>
    <lineage>
        <taxon>Eukaryota</taxon>
        <taxon>Sar</taxon>
        <taxon>Stramenopiles</taxon>
        <taxon>Oomycota</taxon>
        <taxon>Saprolegniomycetes</taxon>
        <taxon>Saprolegniales</taxon>
        <taxon>Saprolegniaceae</taxon>
        <taxon>Saprolegnia</taxon>
    </lineage>
</organism>
<dbReference type="Proteomes" id="UP000030762">
    <property type="component" value="Unassembled WGS sequence"/>
</dbReference>
<evidence type="ECO:0000313" key="6">
    <source>
        <dbReference type="EMBL" id="EQC34669.1"/>
    </source>
</evidence>
<evidence type="ECO:0000256" key="4">
    <source>
        <dbReference type="PROSITE-ProRule" id="PRU00091"/>
    </source>
</evidence>
<dbReference type="SUPFAM" id="SSF57903">
    <property type="entry name" value="FYVE/PHD zinc finger"/>
    <property type="match status" value="3"/>
</dbReference>
<dbReference type="GO" id="GO:0008270">
    <property type="term" value="F:zinc ion binding"/>
    <property type="evidence" value="ECO:0007669"/>
    <property type="project" value="UniProtKB-KW"/>
</dbReference>
<dbReference type="GeneID" id="19948715"/>
<dbReference type="OrthoDB" id="158952at2759"/>
<dbReference type="InterPro" id="IPR052727">
    <property type="entry name" value="Rab4/Rab5_effector"/>
</dbReference>
<dbReference type="RefSeq" id="XP_008612075.1">
    <property type="nucleotide sequence ID" value="XM_008613853.1"/>
</dbReference>
<evidence type="ECO:0000256" key="3">
    <source>
        <dbReference type="ARBA" id="ARBA00022833"/>
    </source>
</evidence>
<accession>T0Q9T1</accession>
<dbReference type="VEuPathDB" id="FungiDB:SDRG_07988"/>
<sequence>MATPRGPYRYELLASDLLDASVCTLVSTKACVVCRQPVGLPERLSSTNCRLCGDAMCLACTFLVPVTGRDDKVSVCSLCFQSHERLQGPHIAEIESMALPAHLVLSGPKVFARPEDLVPPDASAPRDTTCAGCARSFTLLRRRHWCATCGLAYCERCTSNGLALWPDATTSIEIETCTTCAAIAHVDKSYASCKTLQAQIRTLVTSPTFPANTQQLAKDGTLYEALIRDTKRVLPERNLASTVTLVPPGQRSACFDCKSRVRFGLCKRHCAMCGELFCVLCLDTVFAAGATPREHMRTVAQCFECHAKQITGENPWLSTST</sequence>
<protein>
    <recommendedName>
        <fullName evidence="5">FYVE-type domain-containing protein</fullName>
    </recommendedName>
</protein>
<gene>
    <name evidence="6" type="ORF">SDRG_07988</name>
</gene>
<evidence type="ECO:0000259" key="5">
    <source>
        <dbReference type="PROSITE" id="PS50178"/>
    </source>
</evidence>
<dbReference type="InParanoid" id="T0Q9T1"/>
<name>T0Q9T1_SAPDV</name>
<dbReference type="PANTHER" id="PTHR13510">
    <property type="entry name" value="FYVE-FINGER-CONTAINING RAB5 EFFECTOR PROTEIN RABENOSYN-5-RELATED"/>
    <property type="match status" value="1"/>
</dbReference>